<dbReference type="AlphaFoldDB" id="A0A852W839"/>
<evidence type="ECO:0000313" key="4">
    <source>
        <dbReference type="Proteomes" id="UP000549695"/>
    </source>
</evidence>
<dbReference type="Pfam" id="PF12172">
    <property type="entry name" value="zf-ChsH2"/>
    <property type="match status" value="1"/>
</dbReference>
<dbReference type="InterPro" id="IPR002878">
    <property type="entry name" value="ChsH2_C"/>
</dbReference>
<sequence>MTADATPGSVHGAVQTVDDFLFTEDRTALLGSRCTTCRACTFPRQGGCPRCTGDSMEDVALPRRGTLWSWTSQGFRPKAPYTGTECYEPFGVAYVELPGHLIVETRLLETNPSNLEIGMPMEFTLVPFRDDDYGWPVHTFAFVAVRDV</sequence>
<organism evidence="3 4">
    <name type="scientific">Pseudonocardia alni</name>
    <name type="common">Amycolata alni</name>
    <dbReference type="NCBI Taxonomy" id="33907"/>
    <lineage>
        <taxon>Bacteria</taxon>
        <taxon>Bacillati</taxon>
        <taxon>Actinomycetota</taxon>
        <taxon>Actinomycetes</taxon>
        <taxon>Pseudonocardiales</taxon>
        <taxon>Pseudonocardiaceae</taxon>
        <taxon>Pseudonocardia</taxon>
    </lineage>
</organism>
<name>A0A852W839_PSEA5</name>
<evidence type="ECO:0000259" key="2">
    <source>
        <dbReference type="Pfam" id="PF12172"/>
    </source>
</evidence>
<feature type="domain" description="ChsH2 rubredoxin-like zinc ribbon" evidence="2">
    <location>
        <begin position="29"/>
        <end position="57"/>
    </location>
</feature>
<dbReference type="Proteomes" id="UP000549695">
    <property type="component" value="Unassembled WGS sequence"/>
</dbReference>
<dbReference type="GeneID" id="98055158"/>
<reference evidence="3 4" key="1">
    <citation type="submission" date="2020-07" db="EMBL/GenBank/DDBJ databases">
        <title>Sequencing the genomes of 1000 actinobacteria strains.</title>
        <authorList>
            <person name="Klenk H.-P."/>
        </authorList>
    </citation>
    <scope>NUCLEOTIDE SEQUENCE [LARGE SCALE GENOMIC DNA]</scope>
    <source>
        <strain evidence="3 4">DSM 44749</strain>
    </source>
</reference>
<dbReference type="PANTHER" id="PTHR34075">
    <property type="entry name" value="BLR3430 PROTEIN"/>
    <property type="match status" value="1"/>
</dbReference>
<dbReference type="Pfam" id="PF01796">
    <property type="entry name" value="OB_ChsH2_C"/>
    <property type="match status" value="1"/>
</dbReference>
<dbReference type="PANTHER" id="PTHR34075:SF5">
    <property type="entry name" value="BLR3430 PROTEIN"/>
    <property type="match status" value="1"/>
</dbReference>
<keyword evidence="4" id="KW-1185">Reference proteome</keyword>
<protein>
    <submittedName>
        <fullName evidence="3">OB-fold protein</fullName>
    </submittedName>
</protein>
<proteinExistence type="predicted"/>
<dbReference type="RefSeq" id="WP_312888963.1">
    <property type="nucleotide sequence ID" value="NZ_BAAAJZ010000011.1"/>
</dbReference>
<dbReference type="InterPro" id="IPR012340">
    <property type="entry name" value="NA-bd_OB-fold"/>
</dbReference>
<dbReference type="EMBL" id="JACCCZ010000001">
    <property type="protein sequence ID" value="NYG05238.1"/>
    <property type="molecule type" value="Genomic_DNA"/>
</dbReference>
<evidence type="ECO:0000313" key="3">
    <source>
        <dbReference type="EMBL" id="NYG05238.1"/>
    </source>
</evidence>
<accession>A0A852W839</accession>
<dbReference type="InterPro" id="IPR022002">
    <property type="entry name" value="ChsH2_Znr"/>
</dbReference>
<dbReference type="SUPFAM" id="SSF50249">
    <property type="entry name" value="Nucleic acid-binding proteins"/>
    <property type="match status" value="1"/>
</dbReference>
<evidence type="ECO:0000259" key="1">
    <source>
        <dbReference type="Pfam" id="PF01796"/>
    </source>
</evidence>
<comment type="caution">
    <text evidence="3">The sequence shown here is derived from an EMBL/GenBank/DDBJ whole genome shotgun (WGS) entry which is preliminary data.</text>
</comment>
<dbReference type="InterPro" id="IPR052513">
    <property type="entry name" value="Thioester_dehydratase-like"/>
</dbReference>
<gene>
    <name evidence="3" type="ORF">HDA37_005523</name>
</gene>
<feature type="domain" description="ChsH2 C-terminal OB-fold" evidence="1">
    <location>
        <begin position="59"/>
        <end position="123"/>
    </location>
</feature>